<accession>Q8NMS1</accession>
<keyword evidence="2" id="KW-1185">Reference proteome</keyword>
<evidence type="ECO:0000313" key="1">
    <source>
        <dbReference type="EMBL" id="BAB99887.1"/>
    </source>
</evidence>
<dbReference type="HOGENOM" id="CLU_1746545_0_0_11"/>
<gene>
    <name evidence="1" type="ordered locus">Cgl2494</name>
</gene>
<organism evidence="1 2">
    <name type="scientific">Corynebacterium glutamicum (strain ATCC 13032 / DSM 20300 / JCM 1318 / BCRC 11384 / CCUG 27702 / LMG 3730 / NBRC 12168 / NCIMB 10025 / NRRL B-2784 / 534)</name>
    <dbReference type="NCBI Taxonomy" id="196627"/>
    <lineage>
        <taxon>Bacteria</taxon>
        <taxon>Bacillati</taxon>
        <taxon>Actinomycetota</taxon>
        <taxon>Actinomycetes</taxon>
        <taxon>Mycobacteriales</taxon>
        <taxon>Corynebacteriaceae</taxon>
        <taxon>Corynebacterium</taxon>
    </lineage>
</organism>
<sequence length="138" mass="14892">MVAMKYNVDVSRESEDWLATVTNLEGVSTWATTFANLDRNGREAIALAEDLPEGAESSLTISWSVPTDSHPELDTAIQIAQQRRYLVQAQQDLEPKVRSAISALTQAALLGMTAGRVSPTHNPGSRAISLDQVSGVLN</sequence>
<dbReference type="Proteomes" id="UP000000582">
    <property type="component" value="Chromosome"/>
</dbReference>
<dbReference type="BioCyc" id="CORYNE:G18NG-12097-MONOMER"/>
<dbReference type="InterPro" id="IPR035069">
    <property type="entry name" value="TTHA1013/TTHA0281-like"/>
</dbReference>
<dbReference type="AlphaFoldDB" id="Q8NMS1"/>
<reference evidence="2" key="1">
    <citation type="journal article" date="2003" name="Appl. Microbiol. Biotechnol.">
        <title>The Corynebacterium glutamicum genome: features and impacts on biotechnological processes.</title>
        <authorList>
            <person name="Ikeda M."/>
            <person name="Nakagawa S."/>
        </authorList>
    </citation>
    <scope>NUCLEOTIDE SEQUENCE [LARGE SCALE GENOMIC DNA]</scope>
    <source>
        <strain evidence="2">ATCC 13032 / DSM 20300 / BCRC 11384 / JCM 1318 / LMG 3730 / NCIMB 10025</strain>
    </source>
</reference>
<proteinExistence type="predicted"/>
<dbReference type="OrthoDB" id="5772641at2"/>
<dbReference type="PATRIC" id="fig|196627.13.peg.2426"/>
<name>Q8NMS1_CORGL</name>
<dbReference type="SUPFAM" id="SSF143100">
    <property type="entry name" value="TTHA1013/TTHA0281-like"/>
    <property type="match status" value="1"/>
</dbReference>
<protein>
    <submittedName>
        <fullName evidence="1">Uncharacterized protein</fullName>
    </submittedName>
</protein>
<dbReference type="KEGG" id="cgl:Cgl2494"/>
<evidence type="ECO:0000313" key="2">
    <source>
        <dbReference type="Proteomes" id="UP000000582"/>
    </source>
</evidence>
<dbReference type="EMBL" id="BA000036">
    <property type="protein sequence ID" value="BAB99887.1"/>
    <property type="molecule type" value="Genomic_DNA"/>
</dbReference>
<dbReference type="eggNOG" id="ENOG5031Y53">
    <property type="taxonomic scope" value="Bacteria"/>
</dbReference>